<evidence type="ECO:0000313" key="7">
    <source>
        <dbReference type="Proteomes" id="UP001629953"/>
    </source>
</evidence>
<evidence type="ECO:0000256" key="1">
    <source>
        <dbReference type="ARBA" id="ARBA00009437"/>
    </source>
</evidence>
<dbReference type="PRINTS" id="PR00039">
    <property type="entry name" value="HTHLYSR"/>
</dbReference>
<dbReference type="InterPro" id="IPR000847">
    <property type="entry name" value="LysR_HTH_N"/>
</dbReference>
<dbReference type="PROSITE" id="PS50931">
    <property type="entry name" value="HTH_LYSR"/>
    <property type="match status" value="1"/>
</dbReference>
<dbReference type="RefSeq" id="WP_408625146.1">
    <property type="nucleotide sequence ID" value="NZ_JBEQCT010000012.1"/>
</dbReference>
<dbReference type="PANTHER" id="PTHR30427:SF1">
    <property type="entry name" value="TRANSCRIPTIONAL ACTIVATOR PROTEIN LYSR"/>
    <property type="match status" value="1"/>
</dbReference>
<dbReference type="Gene3D" id="1.10.10.10">
    <property type="entry name" value="Winged helix-like DNA-binding domain superfamily/Winged helix DNA-binding domain"/>
    <property type="match status" value="1"/>
</dbReference>
<keyword evidence="7" id="KW-1185">Reference proteome</keyword>
<evidence type="ECO:0000256" key="3">
    <source>
        <dbReference type="ARBA" id="ARBA00023125"/>
    </source>
</evidence>
<comment type="caution">
    <text evidence="6">The sequence shown here is derived from an EMBL/GenBank/DDBJ whole genome shotgun (WGS) entry which is preliminary data.</text>
</comment>
<feature type="domain" description="HTH lysR-type" evidence="5">
    <location>
        <begin position="1"/>
        <end position="58"/>
    </location>
</feature>
<dbReference type="SUPFAM" id="SSF46785">
    <property type="entry name" value="Winged helix' DNA-binding domain"/>
    <property type="match status" value="1"/>
</dbReference>
<dbReference type="Pfam" id="PF00126">
    <property type="entry name" value="HTH_1"/>
    <property type="match status" value="1"/>
</dbReference>
<evidence type="ECO:0000259" key="5">
    <source>
        <dbReference type="PROSITE" id="PS50931"/>
    </source>
</evidence>
<organism evidence="6 7">
    <name type="scientific">Celerinatantimonas yamalensis</name>
    <dbReference type="NCBI Taxonomy" id="559956"/>
    <lineage>
        <taxon>Bacteria</taxon>
        <taxon>Pseudomonadati</taxon>
        <taxon>Pseudomonadota</taxon>
        <taxon>Gammaproteobacteria</taxon>
        <taxon>Celerinatantimonadaceae</taxon>
        <taxon>Celerinatantimonas</taxon>
    </lineage>
</organism>
<evidence type="ECO:0000256" key="2">
    <source>
        <dbReference type="ARBA" id="ARBA00023015"/>
    </source>
</evidence>
<evidence type="ECO:0000313" key="6">
    <source>
        <dbReference type="EMBL" id="MFM2486846.1"/>
    </source>
</evidence>
<protein>
    <submittedName>
        <fullName evidence="6">LysR family transcriptional regulator</fullName>
    </submittedName>
</protein>
<gene>
    <name evidence="6" type="ORF">ABUE30_17580</name>
</gene>
<reference evidence="6 7" key="1">
    <citation type="journal article" date="2013" name="Int. J. Syst. Evol. Microbiol.">
        <title>Celerinatantimonas yamalensis sp. nov., a cold-adapted diazotrophic bacterium from a cold permafrost brine.</title>
        <authorList>
            <person name="Shcherbakova V."/>
            <person name="Chuvilskaya N."/>
            <person name="Rivkina E."/>
            <person name="Demidov N."/>
            <person name="Uchaeva V."/>
            <person name="Suetin S."/>
            <person name="Suzina N."/>
            <person name="Gilichinsky D."/>
        </authorList>
    </citation>
    <scope>NUCLEOTIDE SEQUENCE [LARGE SCALE GENOMIC DNA]</scope>
    <source>
        <strain evidence="6 7">C7</strain>
    </source>
</reference>
<dbReference type="Pfam" id="PF03466">
    <property type="entry name" value="LysR_substrate"/>
    <property type="match status" value="1"/>
</dbReference>
<dbReference type="InterPro" id="IPR036390">
    <property type="entry name" value="WH_DNA-bd_sf"/>
</dbReference>
<evidence type="ECO:0000256" key="4">
    <source>
        <dbReference type="ARBA" id="ARBA00023163"/>
    </source>
</evidence>
<keyword evidence="3" id="KW-0238">DNA-binding</keyword>
<dbReference type="PANTHER" id="PTHR30427">
    <property type="entry name" value="TRANSCRIPTIONAL ACTIVATOR PROTEIN LYSR"/>
    <property type="match status" value="1"/>
</dbReference>
<keyword evidence="4" id="KW-0804">Transcription</keyword>
<dbReference type="SUPFAM" id="SSF53850">
    <property type="entry name" value="Periplasmic binding protein-like II"/>
    <property type="match status" value="1"/>
</dbReference>
<keyword evidence="2" id="KW-0805">Transcription regulation</keyword>
<dbReference type="EMBL" id="JBEQCT010000012">
    <property type="protein sequence ID" value="MFM2486846.1"/>
    <property type="molecule type" value="Genomic_DNA"/>
</dbReference>
<sequence length="299" mass="32917">MRLRQIEIFQAIYQAGSISGAARLLNVSQPNVSRILSHTEQQLGFSLFERHAQGMQVTQEGEMLIPQIEAVYEKLKEITALTKRLGENGAKTIHIGAAHAFGQMVVAPSVVDFRQQHPGLQIELMTEHFAALCQLVLAKDVDFALAFGQHVPARLFAEPLFQANMVAILPLDMPSSAMVTLKWLCQQGLIMMQPNDPLGEVLHRAMLRQRLSAQGTLQIKSYSVIADMVVAGGGVGVVDLFTARCYEHKLKVVPIADPLPFEVMFLSRADSPQSRATLALKTCLKTHCQQIAKPLQLSA</sequence>
<dbReference type="InterPro" id="IPR005119">
    <property type="entry name" value="LysR_subst-bd"/>
</dbReference>
<accession>A0ABW9GES9</accession>
<proteinExistence type="inferred from homology"/>
<dbReference type="InterPro" id="IPR036388">
    <property type="entry name" value="WH-like_DNA-bd_sf"/>
</dbReference>
<name>A0ABW9GES9_9GAMM</name>
<dbReference type="Proteomes" id="UP001629953">
    <property type="component" value="Unassembled WGS sequence"/>
</dbReference>
<comment type="similarity">
    <text evidence="1">Belongs to the LysR transcriptional regulatory family.</text>
</comment>
<dbReference type="Gene3D" id="3.40.190.290">
    <property type="match status" value="1"/>
</dbReference>